<reference evidence="1" key="2">
    <citation type="journal article" date="2015" name="Data Brief">
        <title>Shoot transcriptome of the giant reed, Arundo donax.</title>
        <authorList>
            <person name="Barrero R.A."/>
            <person name="Guerrero F.D."/>
            <person name="Moolhuijzen P."/>
            <person name="Goolsby J.A."/>
            <person name="Tidwell J."/>
            <person name="Bellgard S.E."/>
            <person name="Bellgard M.I."/>
        </authorList>
    </citation>
    <scope>NUCLEOTIDE SEQUENCE</scope>
    <source>
        <tissue evidence="1">Shoot tissue taken approximately 20 cm above the soil surface</tissue>
    </source>
</reference>
<dbReference type="EMBL" id="GBRH01282915">
    <property type="protein sequence ID" value="JAD14980.1"/>
    <property type="molecule type" value="Transcribed_RNA"/>
</dbReference>
<evidence type="ECO:0000313" key="1">
    <source>
        <dbReference type="EMBL" id="JAD14980.1"/>
    </source>
</evidence>
<dbReference type="AlphaFoldDB" id="A0A0A9REJ7"/>
<reference evidence="1" key="1">
    <citation type="submission" date="2014-09" db="EMBL/GenBank/DDBJ databases">
        <authorList>
            <person name="Magalhaes I.L.F."/>
            <person name="Oliveira U."/>
            <person name="Santos F.R."/>
            <person name="Vidigal T.H.D.A."/>
            <person name="Brescovit A.D."/>
            <person name="Santos A.J."/>
        </authorList>
    </citation>
    <scope>NUCLEOTIDE SEQUENCE</scope>
    <source>
        <tissue evidence="1">Shoot tissue taken approximately 20 cm above the soil surface</tissue>
    </source>
</reference>
<proteinExistence type="predicted"/>
<protein>
    <submittedName>
        <fullName evidence="1">Uncharacterized protein</fullName>
    </submittedName>
</protein>
<organism evidence="1">
    <name type="scientific">Arundo donax</name>
    <name type="common">Giant reed</name>
    <name type="synonym">Donax arundinaceus</name>
    <dbReference type="NCBI Taxonomy" id="35708"/>
    <lineage>
        <taxon>Eukaryota</taxon>
        <taxon>Viridiplantae</taxon>
        <taxon>Streptophyta</taxon>
        <taxon>Embryophyta</taxon>
        <taxon>Tracheophyta</taxon>
        <taxon>Spermatophyta</taxon>
        <taxon>Magnoliopsida</taxon>
        <taxon>Liliopsida</taxon>
        <taxon>Poales</taxon>
        <taxon>Poaceae</taxon>
        <taxon>PACMAD clade</taxon>
        <taxon>Arundinoideae</taxon>
        <taxon>Arundineae</taxon>
        <taxon>Arundo</taxon>
    </lineage>
</organism>
<name>A0A0A9REJ7_ARUDO</name>
<accession>A0A0A9REJ7</accession>
<sequence length="69" mass="8095">MKILSKVRNACRRRVAPVKGYVMQTATRRVLIILRNLKKKVPKMKVAGIKIWINKRTPLTRKTNLLLNR</sequence>